<gene>
    <name evidence="2" type="ORF">WG926_21925</name>
</gene>
<comment type="caution">
    <text evidence="2">The sequence shown here is derived from an EMBL/GenBank/DDBJ whole genome shotgun (WGS) entry which is preliminary data.</text>
</comment>
<feature type="region of interest" description="Disordered" evidence="1">
    <location>
        <begin position="87"/>
        <end position="152"/>
    </location>
</feature>
<evidence type="ECO:0000313" key="2">
    <source>
        <dbReference type="EMBL" id="MEN2990985.1"/>
    </source>
</evidence>
<feature type="compositionally biased region" description="Basic and acidic residues" evidence="1">
    <location>
        <begin position="325"/>
        <end position="348"/>
    </location>
</feature>
<dbReference type="InterPro" id="IPR013762">
    <property type="entry name" value="Integrase-like_cat_sf"/>
</dbReference>
<evidence type="ECO:0000256" key="1">
    <source>
        <dbReference type="SAM" id="MobiDB-lite"/>
    </source>
</evidence>
<evidence type="ECO:0000313" key="3">
    <source>
        <dbReference type="Proteomes" id="UP001413721"/>
    </source>
</evidence>
<sequence length="788" mass="91063">MPDLQHTKLLARKISDFCRLRVEPVLPPQESTRIKEFLLCLIAQSQTPPRKPRGYDWDEIALQCGLGRDALRGARAVIEPALDAIVRNTKSPTNRPPAKIRTTEDSKPRPRRGRPPRQPVEKPSAAAQIDATDRSERQPATNRRKPGIKPRAIEEFPTPLFDDWLDPPTFREALELHMRRHGDSYWHLHRAVVRDDEKLDHSTIRHWLQGSKAPRSVASMEVLSRIERRYRLPAGYFKAKLPHQTRSASGHILDDIDPAERRRLAWHLPDDFNTRPRQEQEEILEWVRRVIIRGSTDYRRFQAAAMKQRYAIRFPGITYGQSDAADDHHRNKYEEQDEDRTSFTDPDLRSGVIDAPPVLAMEMAELIRFKTATLTAFGLQRNGVWGEETASQKVEHLGLMFGALAAHPRGPVRGYGVPLQHLTFGLLVFPSIWDWYVQWREKRRGFYTAWEVDMLRISLALTRRETGWLRQHPRLGSRLRPIEGLVTQADIDRACADWDDACDVYFKHASSRVKEIQRVARVHRDPFEPIMPVLEAESPVGEYRKITEEILRLMPDERLYRRPAAEAVRSFLMLRFGLHLGLRQKNLRQLMVCGRGKLPRSERQLADMRRGEIRWSERDKGWEVLIPSVAFKNANSSYFGSKPFRLILPDLGGLYDHIEAYVDRHRRVLLGEAEDPGTFFVKTVKTTSKDASYDQNTFYEAWRLTIQRYGIYNPYTERGAIPGLLPHGPHNVRDVLATHILKQTGSYEQASYAIQDTPDMVAHHYGRFLPQDKAALAARILNQVWEAA</sequence>
<dbReference type="RefSeq" id="WP_345938287.1">
    <property type="nucleotide sequence ID" value="NZ_JBBKTW010000009.1"/>
</dbReference>
<protein>
    <submittedName>
        <fullName evidence="2">Uncharacterized protein</fullName>
    </submittedName>
</protein>
<keyword evidence="3" id="KW-1185">Reference proteome</keyword>
<dbReference type="Gene3D" id="1.10.443.10">
    <property type="entry name" value="Intergrase catalytic core"/>
    <property type="match status" value="1"/>
</dbReference>
<accession>A0ABU9YQB5</accession>
<proteinExistence type="predicted"/>
<organism evidence="2 3">
    <name type="scientific">Tistrella arctica</name>
    <dbReference type="NCBI Taxonomy" id="3133430"/>
    <lineage>
        <taxon>Bacteria</taxon>
        <taxon>Pseudomonadati</taxon>
        <taxon>Pseudomonadota</taxon>
        <taxon>Alphaproteobacteria</taxon>
        <taxon>Geminicoccales</taxon>
        <taxon>Geminicoccaceae</taxon>
        <taxon>Tistrella</taxon>
    </lineage>
</organism>
<name>A0ABU9YQB5_9PROT</name>
<reference evidence="2 3" key="1">
    <citation type="submission" date="2024-03" db="EMBL/GenBank/DDBJ databases">
        <title>High-quality draft genome sequencing of Tistrella sp. BH-R2-4.</title>
        <authorList>
            <person name="Dong C."/>
        </authorList>
    </citation>
    <scope>NUCLEOTIDE SEQUENCE [LARGE SCALE GENOMIC DNA]</scope>
    <source>
        <strain evidence="2 3">BH-R2-4</strain>
    </source>
</reference>
<dbReference type="Proteomes" id="UP001413721">
    <property type="component" value="Unassembled WGS sequence"/>
</dbReference>
<feature type="region of interest" description="Disordered" evidence="1">
    <location>
        <begin position="322"/>
        <end position="348"/>
    </location>
</feature>
<dbReference type="EMBL" id="JBBKTW010000009">
    <property type="protein sequence ID" value="MEN2990985.1"/>
    <property type="molecule type" value="Genomic_DNA"/>
</dbReference>